<proteinExistence type="predicted"/>
<organism evidence="3 4">
    <name type="scientific">Musa troglodytarum</name>
    <name type="common">fe'i banana</name>
    <dbReference type="NCBI Taxonomy" id="320322"/>
    <lineage>
        <taxon>Eukaryota</taxon>
        <taxon>Viridiplantae</taxon>
        <taxon>Streptophyta</taxon>
        <taxon>Embryophyta</taxon>
        <taxon>Tracheophyta</taxon>
        <taxon>Spermatophyta</taxon>
        <taxon>Magnoliopsida</taxon>
        <taxon>Liliopsida</taxon>
        <taxon>Zingiberales</taxon>
        <taxon>Musaceae</taxon>
        <taxon>Musa</taxon>
    </lineage>
</organism>
<evidence type="ECO:0000313" key="4">
    <source>
        <dbReference type="Proteomes" id="UP001055439"/>
    </source>
</evidence>
<dbReference type="GO" id="GO:0016020">
    <property type="term" value="C:membrane"/>
    <property type="evidence" value="ECO:0007669"/>
    <property type="project" value="TreeGrafter"/>
</dbReference>
<dbReference type="PANTHER" id="PTHR21780">
    <property type="entry name" value="TRANSMEMBRANE PROTEIN 209"/>
    <property type="match status" value="1"/>
</dbReference>
<accession>A0A9E7KUH5</accession>
<keyword evidence="2" id="KW-0472">Membrane</keyword>
<protein>
    <submittedName>
        <fullName evidence="3">Cytochrome B561, N terminal</fullName>
    </submittedName>
</protein>
<evidence type="ECO:0000313" key="3">
    <source>
        <dbReference type="EMBL" id="URE32482.1"/>
    </source>
</evidence>
<feature type="region of interest" description="Disordered" evidence="1">
    <location>
        <begin position="306"/>
        <end position="364"/>
    </location>
</feature>
<feature type="transmembrane region" description="Helical" evidence="2">
    <location>
        <begin position="129"/>
        <end position="150"/>
    </location>
</feature>
<feature type="compositionally biased region" description="Basic residues" evidence="1">
    <location>
        <begin position="1"/>
        <end position="41"/>
    </location>
</feature>
<feature type="transmembrane region" description="Helical" evidence="2">
    <location>
        <begin position="88"/>
        <end position="109"/>
    </location>
</feature>
<feature type="region of interest" description="Disordered" evidence="1">
    <location>
        <begin position="199"/>
        <end position="218"/>
    </location>
</feature>
<reference evidence="3" key="1">
    <citation type="submission" date="2022-05" db="EMBL/GenBank/DDBJ databases">
        <title>The Musa troglodytarum L. genome provides insights into the mechanism of non-climacteric behaviour and enrichment of carotenoids.</title>
        <authorList>
            <person name="Wang J."/>
        </authorList>
    </citation>
    <scope>NUCLEOTIDE SEQUENCE</scope>
    <source>
        <tissue evidence="3">Leaf</tissue>
    </source>
</reference>
<feature type="compositionally biased region" description="Polar residues" evidence="1">
    <location>
        <begin position="226"/>
        <end position="236"/>
    </location>
</feature>
<keyword evidence="2" id="KW-1133">Transmembrane helix</keyword>
<name>A0A9E7KUH5_9LILI</name>
<sequence length="524" mass="57295">MKRSRRFKRQKRAGSREHERRRRQKQWRATARHPCRKRSRWPKAMESARMPPASSEQRSSPKAKFLAYQNPTFSAALTAHSLRPSPSALLLLFFASLASATFLISVSSMEDDLIKKLGRIRVSVSTAQLLVKLLEAVIGLVFIASLSALIRALSLRNPTNALGNASAASPSQKPKEEKNVLTQRQFALLGLKPKVAERITDAEPIKKPPRSRAVPSSEPLVPIRRSSFSYTPSHSSRVGPDQLCSSGGKKAALSPMSPPSSHSHVASPSTPWSRHSTGSAKGIQSEAMLEQYLAEVDEKIMESAATAVTPPPPPVRGIVISSPSSVATQSTPSGAARSTPLRPARMSPGSHQKYNTPPKKGEGELPAPMSMEQAVEAFEYLGIYPQIELWRDRLRQWFSAILINPLREKIDTSHIQVMQAAAKVGTSITVSQVGSDSPSTSPPFMLSPVGGSKEWLPTVTVDEDGLLHQLRASLLQARDGSMCQLQSALHRHPLLACNNHSQVRFSLSYRHALMPSLNTRGSTH</sequence>
<dbReference type="EMBL" id="CP097510">
    <property type="protein sequence ID" value="URE32482.1"/>
    <property type="molecule type" value="Genomic_DNA"/>
</dbReference>
<feature type="region of interest" description="Disordered" evidence="1">
    <location>
        <begin position="226"/>
        <end position="281"/>
    </location>
</feature>
<dbReference type="OrthoDB" id="509821at2759"/>
<dbReference type="AlphaFoldDB" id="A0A9E7KUH5"/>
<keyword evidence="2" id="KW-0812">Transmembrane</keyword>
<evidence type="ECO:0000256" key="1">
    <source>
        <dbReference type="SAM" id="MobiDB-lite"/>
    </source>
</evidence>
<dbReference type="InterPro" id="IPR019176">
    <property type="entry name" value="Cytochrome_B561-rel"/>
</dbReference>
<evidence type="ECO:0000256" key="2">
    <source>
        <dbReference type="SAM" id="Phobius"/>
    </source>
</evidence>
<dbReference type="Pfam" id="PF09786">
    <property type="entry name" value="CytochromB561_N"/>
    <property type="match status" value="2"/>
</dbReference>
<gene>
    <name evidence="3" type="ORF">MUK42_16845</name>
</gene>
<feature type="compositionally biased region" description="Low complexity" evidence="1">
    <location>
        <begin position="316"/>
        <end position="326"/>
    </location>
</feature>
<keyword evidence="4" id="KW-1185">Reference proteome</keyword>
<feature type="region of interest" description="Disordered" evidence="1">
    <location>
        <begin position="1"/>
        <end position="61"/>
    </location>
</feature>
<dbReference type="Proteomes" id="UP001055439">
    <property type="component" value="Chromosome 8"/>
</dbReference>
<feature type="compositionally biased region" description="Low complexity" evidence="1">
    <location>
        <begin position="259"/>
        <end position="271"/>
    </location>
</feature>
<dbReference type="PANTHER" id="PTHR21780:SF0">
    <property type="entry name" value="TRANSMEMBRANE PROTEIN 209"/>
    <property type="match status" value="1"/>
</dbReference>